<feature type="transmembrane region" description="Helical" evidence="1">
    <location>
        <begin position="37"/>
        <end position="59"/>
    </location>
</feature>
<reference evidence="2" key="1">
    <citation type="submission" date="2023-10" db="EMBL/GenBank/DDBJ databases">
        <title>Genome sequence of Blautia coccoides DSM 935.</title>
        <authorList>
            <person name="Boeer T."/>
            <person name="Bengelsdorf F.R."/>
            <person name="Daniel R."/>
            <person name="Poehlein A."/>
        </authorList>
    </citation>
    <scope>NUCLEOTIDE SEQUENCE [LARGE SCALE GENOMIC DNA]</scope>
    <source>
        <strain evidence="2">DSM 935</strain>
    </source>
</reference>
<keyword evidence="1" id="KW-0812">Transmembrane</keyword>
<keyword evidence="1" id="KW-1133">Transmembrane helix</keyword>
<organism evidence="2 3">
    <name type="scientific">Blautia producta</name>
    <dbReference type="NCBI Taxonomy" id="33035"/>
    <lineage>
        <taxon>Bacteria</taxon>
        <taxon>Bacillati</taxon>
        <taxon>Bacillota</taxon>
        <taxon>Clostridia</taxon>
        <taxon>Lachnospirales</taxon>
        <taxon>Lachnospiraceae</taxon>
        <taxon>Blautia</taxon>
    </lineage>
</organism>
<accession>A0ABZ0UIQ8</accession>
<evidence type="ECO:0000313" key="2">
    <source>
        <dbReference type="EMBL" id="WPX76578.1"/>
    </source>
</evidence>
<dbReference type="EMBL" id="CP136422">
    <property type="protein sequence ID" value="WPX76578.1"/>
    <property type="molecule type" value="Genomic_DNA"/>
</dbReference>
<proteinExistence type="predicted"/>
<keyword evidence="1" id="KW-0472">Membrane</keyword>
<evidence type="ECO:0000313" key="3">
    <source>
        <dbReference type="Proteomes" id="UP001325248"/>
    </source>
</evidence>
<gene>
    <name evidence="2" type="ORF">BLCOC_49640</name>
</gene>
<keyword evidence="3" id="KW-1185">Reference proteome</keyword>
<feature type="transmembrane region" description="Helical" evidence="1">
    <location>
        <begin position="66"/>
        <end position="85"/>
    </location>
</feature>
<protein>
    <submittedName>
        <fullName evidence="2">Uncharacterized protein</fullName>
    </submittedName>
</protein>
<evidence type="ECO:0000256" key="1">
    <source>
        <dbReference type="SAM" id="Phobius"/>
    </source>
</evidence>
<feature type="transmembrane region" description="Helical" evidence="1">
    <location>
        <begin position="12"/>
        <end position="31"/>
    </location>
</feature>
<sequence length="101" mass="11299">MLRFLIKLPLRILAFPVWLAVTVINTIGIFLVGLASWIFYLIAGVAVIAALGCVGFQLYTWQEVKMHLLCAAVFILIPNIGMWIITGTELIQCGLRSFIFE</sequence>
<dbReference type="Proteomes" id="UP001325248">
    <property type="component" value="Chromosome"/>
</dbReference>
<name>A0ABZ0UIQ8_9FIRM</name>